<proteinExistence type="predicted"/>
<evidence type="ECO:0000313" key="2">
    <source>
        <dbReference type="EMBL" id="MTH55189.1"/>
    </source>
</evidence>
<comment type="caution">
    <text evidence="2">The sequence shown here is derived from an EMBL/GenBank/DDBJ whole genome shotgun (WGS) entry which is preliminary data.</text>
</comment>
<evidence type="ECO:0000313" key="3">
    <source>
        <dbReference type="Proteomes" id="UP000434639"/>
    </source>
</evidence>
<feature type="transmembrane region" description="Helical" evidence="1">
    <location>
        <begin position="55"/>
        <end position="77"/>
    </location>
</feature>
<dbReference type="OrthoDB" id="10019540at2"/>
<keyword evidence="1" id="KW-0812">Transmembrane</keyword>
<dbReference type="RefSeq" id="WP_155113685.1">
    <property type="nucleotide sequence ID" value="NZ_WMIB01000024.1"/>
</dbReference>
<feature type="transmembrane region" description="Helical" evidence="1">
    <location>
        <begin position="179"/>
        <end position="203"/>
    </location>
</feature>
<keyword evidence="1" id="KW-0472">Membrane</keyword>
<feature type="transmembrane region" description="Helical" evidence="1">
    <location>
        <begin position="98"/>
        <end position="122"/>
    </location>
</feature>
<reference evidence="2 3" key="1">
    <citation type="journal article" date="2017" name="Int. J. Syst. Evol. Microbiol.">
        <title>Bacillus mangrovi sp. nov., isolated from a sediment sample from a mangrove forest.</title>
        <authorList>
            <person name="Gupta V."/>
            <person name="Singh P.K."/>
            <person name="Korpole S."/>
            <person name="Tanuku N.R.S."/>
            <person name="Pinnaka A.K."/>
        </authorList>
    </citation>
    <scope>NUCLEOTIDE SEQUENCE [LARGE SCALE GENOMIC DNA]</scope>
    <source>
        <strain evidence="2 3">KCTC 33872</strain>
    </source>
</reference>
<protein>
    <submittedName>
        <fullName evidence="2">Uncharacterized protein</fullName>
    </submittedName>
</protein>
<organism evidence="2 3">
    <name type="scientific">Metabacillus mangrovi</name>
    <dbReference type="NCBI Taxonomy" id="1491830"/>
    <lineage>
        <taxon>Bacteria</taxon>
        <taxon>Bacillati</taxon>
        <taxon>Bacillota</taxon>
        <taxon>Bacilli</taxon>
        <taxon>Bacillales</taxon>
        <taxon>Bacillaceae</taxon>
        <taxon>Metabacillus</taxon>
    </lineage>
</organism>
<feature type="transmembrane region" description="Helical" evidence="1">
    <location>
        <begin position="209"/>
        <end position="231"/>
    </location>
</feature>
<keyword evidence="1" id="KW-1133">Transmembrane helix</keyword>
<name>A0A7X2S7N1_9BACI</name>
<sequence>MKMSYLSIFRYISLDLLIKRRAVLSFISIIPLIMVLSVLPISAFSVAKWASLRDLLAAFRFEFTYCPVFILLVGALLKTNHEWVILRRYKQREQIVLYKIWLVIITAFLFVLSISIIGYLIYLTMTRLTKINIEYTSFLYYLPGQADALQSFLHLLILFLILCILGIGLVIFYELTGNYVLSAFAIISITVIDKNTIAAIPLVLNKLVIYIPIHIIAALFIVFFILANLAGTLSKNKNFYRDTEV</sequence>
<dbReference type="AlphaFoldDB" id="A0A7X2S7N1"/>
<dbReference type="Proteomes" id="UP000434639">
    <property type="component" value="Unassembled WGS sequence"/>
</dbReference>
<gene>
    <name evidence="2" type="ORF">GKZ89_17460</name>
</gene>
<feature type="transmembrane region" description="Helical" evidence="1">
    <location>
        <begin position="21"/>
        <end position="43"/>
    </location>
</feature>
<feature type="transmembrane region" description="Helical" evidence="1">
    <location>
        <begin position="152"/>
        <end position="172"/>
    </location>
</feature>
<evidence type="ECO:0000256" key="1">
    <source>
        <dbReference type="SAM" id="Phobius"/>
    </source>
</evidence>
<accession>A0A7X2S7N1</accession>
<dbReference type="EMBL" id="WMIB01000024">
    <property type="protein sequence ID" value="MTH55189.1"/>
    <property type="molecule type" value="Genomic_DNA"/>
</dbReference>
<keyword evidence="3" id="KW-1185">Reference proteome</keyword>